<evidence type="ECO:0000313" key="1">
    <source>
        <dbReference type="EMBL" id="KAI1694576.1"/>
    </source>
</evidence>
<comment type="caution">
    <text evidence="1">The sequence shown here is derived from an EMBL/GenBank/DDBJ whole genome shotgun (WGS) entry which is preliminary data.</text>
</comment>
<proteinExistence type="predicted"/>
<dbReference type="EMBL" id="JAKKPZ010000495">
    <property type="protein sequence ID" value="KAI1694576.1"/>
    <property type="molecule type" value="Genomic_DNA"/>
</dbReference>
<name>A0AAD4QS12_9BILA</name>
<protein>
    <submittedName>
        <fullName evidence="1">Uncharacterized protein</fullName>
    </submittedName>
</protein>
<dbReference type="AlphaFoldDB" id="A0AAD4QS12"/>
<dbReference type="Proteomes" id="UP001201812">
    <property type="component" value="Unassembled WGS sequence"/>
</dbReference>
<accession>A0AAD4QS12</accession>
<reference evidence="1" key="1">
    <citation type="submission" date="2022-01" db="EMBL/GenBank/DDBJ databases">
        <title>Genome Sequence Resource for Two Populations of Ditylenchus destructor, the Migratory Endoparasitic Phytonematode.</title>
        <authorList>
            <person name="Zhang H."/>
            <person name="Lin R."/>
            <person name="Xie B."/>
        </authorList>
    </citation>
    <scope>NUCLEOTIDE SEQUENCE</scope>
    <source>
        <strain evidence="1">BazhouSP</strain>
    </source>
</reference>
<gene>
    <name evidence="1" type="ORF">DdX_20046</name>
</gene>
<organism evidence="1 2">
    <name type="scientific">Ditylenchus destructor</name>
    <dbReference type="NCBI Taxonomy" id="166010"/>
    <lineage>
        <taxon>Eukaryota</taxon>
        <taxon>Metazoa</taxon>
        <taxon>Ecdysozoa</taxon>
        <taxon>Nematoda</taxon>
        <taxon>Chromadorea</taxon>
        <taxon>Rhabditida</taxon>
        <taxon>Tylenchina</taxon>
        <taxon>Tylenchomorpha</taxon>
        <taxon>Sphaerularioidea</taxon>
        <taxon>Anguinidae</taxon>
        <taxon>Anguininae</taxon>
        <taxon>Ditylenchus</taxon>
    </lineage>
</organism>
<keyword evidence="2" id="KW-1185">Reference proteome</keyword>
<sequence length="154" mass="17389">MYRQPIDSLIPLISKCGSLYLLGYQTIQLIPYIPLSDNLQSIHCNVSEWYGDFGNPVYVPEICLKTIVDFLFKPMGNQNASNQNAQRIINAIEKAFQKTVAAAFNVGWVPPSSNWIPIRLSNPTNQITNQKLSGRFSDEDYKVFILGVGEYHFG</sequence>
<evidence type="ECO:0000313" key="2">
    <source>
        <dbReference type="Proteomes" id="UP001201812"/>
    </source>
</evidence>